<evidence type="ECO:0000256" key="2">
    <source>
        <dbReference type="SAM" id="MobiDB-lite"/>
    </source>
</evidence>
<dbReference type="AlphaFoldDB" id="A0A1B7YPI7"/>
<dbReference type="GO" id="GO:0016301">
    <property type="term" value="F:kinase activity"/>
    <property type="evidence" value="ECO:0007669"/>
    <property type="project" value="UniProtKB-KW"/>
</dbReference>
<dbReference type="PROSITE" id="PS51391">
    <property type="entry name" value="CID"/>
    <property type="match status" value="1"/>
</dbReference>
<dbReference type="Pfam" id="PF12350">
    <property type="entry name" value="CTK3_C"/>
    <property type="match status" value="1"/>
</dbReference>
<proteinExistence type="predicted"/>
<keyword evidence="4" id="KW-0418">Kinase</keyword>
<dbReference type="Gene3D" id="1.25.40.90">
    <property type="match status" value="1"/>
</dbReference>
<evidence type="ECO:0000259" key="3">
    <source>
        <dbReference type="PROSITE" id="PS51391"/>
    </source>
</evidence>
<evidence type="ECO:0000313" key="5">
    <source>
        <dbReference type="Proteomes" id="UP000092177"/>
    </source>
</evidence>
<dbReference type="PANTHER" id="PTHR28291:SF1">
    <property type="entry name" value="CTD KINASE SUBUNIT GAMMA"/>
    <property type="match status" value="1"/>
</dbReference>
<dbReference type="GO" id="GO:0045943">
    <property type="term" value="P:positive regulation of transcription by RNA polymerase I"/>
    <property type="evidence" value="ECO:0007669"/>
    <property type="project" value="TreeGrafter"/>
</dbReference>
<dbReference type="OrthoDB" id="21266at2759"/>
<dbReference type="GO" id="GO:0070692">
    <property type="term" value="C:CTDK-1 complex"/>
    <property type="evidence" value="ECO:0007669"/>
    <property type="project" value="InterPro"/>
</dbReference>
<feature type="region of interest" description="Disordered" evidence="2">
    <location>
        <begin position="347"/>
        <end position="371"/>
    </location>
</feature>
<dbReference type="RefSeq" id="XP_018162467.1">
    <property type="nucleotide sequence ID" value="XM_018297651.1"/>
</dbReference>
<keyword evidence="1" id="KW-0175">Coiled coil</keyword>
<keyword evidence="4" id="KW-0808">Transferase</keyword>
<dbReference type="EMBL" id="LTAN01000002">
    <property type="protein sequence ID" value="OBR13950.1"/>
    <property type="molecule type" value="Genomic_DNA"/>
</dbReference>
<name>A0A1B7YPI7_COLHI</name>
<dbReference type="InterPro" id="IPR024637">
    <property type="entry name" value="Ctk3_C"/>
</dbReference>
<dbReference type="InterPro" id="IPR008942">
    <property type="entry name" value="ENTH_VHS"/>
</dbReference>
<dbReference type="GO" id="GO:0032786">
    <property type="term" value="P:positive regulation of DNA-templated transcription, elongation"/>
    <property type="evidence" value="ECO:0007669"/>
    <property type="project" value="InterPro"/>
</dbReference>
<feature type="region of interest" description="Disordered" evidence="2">
    <location>
        <begin position="85"/>
        <end position="106"/>
    </location>
</feature>
<dbReference type="FunFam" id="1.25.40.90:FF:000032">
    <property type="entry name" value="CTD kinase subunit gamma"/>
    <property type="match status" value="1"/>
</dbReference>
<dbReference type="VEuPathDB" id="FungiDB:CH63R_02676"/>
<evidence type="ECO:0000256" key="1">
    <source>
        <dbReference type="SAM" id="Coils"/>
    </source>
</evidence>
<keyword evidence="5" id="KW-1185">Reference proteome</keyword>
<sequence length="371" mass="42122">MKKKEFPGQYCYPPLMEKRSSPLFRYLLTIQKPLKDGGNSEDTPVGNLPVATPASAWATHYSSFDSQQEHRPDLINDLSPGIVSELDSYPDASPQSQSPEAEYDGNWDSAEMADPFEVRMRFTAQLQHLNASVTSAQKAAQYALKYKDMDEDLHSCILEQLERNNMNTRANIMYFIEHFLEMAQKEKHIDYVRMMQRDIIRIVDAVAPDDGSGAANVKVVRRVLRGLQQKDFLEARTVDEIEEVLKERETSAHDAGLSSPVNGDVEMGDAPPAQSLPTNGRALRLEKRQIEQRIEEDRERHKRLRENIWAIGAHDNAEVDKIWEETSDFGDDDHILAEEEFTEFTQAMQHSCPPKPPAGPASTRIVNGKKR</sequence>
<feature type="domain" description="CID" evidence="3">
    <location>
        <begin position="114"/>
        <end position="249"/>
    </location>
</feature>
<dbReference type="InterPro" id="IPR042326">
    <property type="entry name" value="Ctk3"/>
</dbReference>
<comment type="caution">
    <text evidence="4">The sequence shown here is derived from an EMBL/GenBank/DDBJ whole genome shotgun (WGS) entry which is preliminary data.</text>
</comment>
<dbReference type="InterPro" id="IPR006569">
    <property type="entry name" value="CID_dom"/>
</dbReference>
<organism evidence="4 5">
    <name type="scientific">Colletotrichum higginsianum (strain IMI 349063)</name>
    <name type="common">Crucifer anthracnose fungus</name>
    <dbReference type="NCBI Taxonomy" id="759273"/>
    <lineage>
        <taxon>Eukaryota</taxon>
        <taxon>Fungi</taxon>
        <taxon>Dikarya</taxon>
        <taxon>Ascomycota</taxon>
        <taxon>Pezizomycotina</taxon>
        <taxon>Sordariomycetes</taxon>
        <taxon>Hypocreomycetidae</taxon>
        <taxon>Glomerellales</taxon>
        <taxon>Glomerellaceae</taxon>
        <taxon>Colletotrichum</taxon>
        <taxon>Colletotrichum destructivum species complex</taxon>
    </lineage>
</organism>
<protein>
    <submittedName>
        <fullName evidence="4">CTD kinase subunit gamma</fullName>
    </submittedName>
</protein>
<accession>A0A1B7YPI7</accession>
<dbReference type="GeneID" id="28861758"/>
<dbReference type="Pfam" id="PF12243">
    <property type="entry name" value="CTK3"/>
    <property type="match status" value="1"/>
</dbReference>
<dbReference type="KEGG" id="chig:CH63R_02676"/>
<dbReference type="InterPro" id="IPR024638">
    <property type="entry name" value="Ctk3_N"/>
</dbReference>
<reference evidence="5" key="1">
    <citation type="journal article" date="2017" name="BMC Genomics">
        <title>Gapless genome assembly of Colletotrichum higginsianum reveals chromosome structure and association of transposable elements with secondary metabolite gene clusters.</title>
        <authorList>
            <person name="Dallery J.-F."/>
            <person name="Lapalu N."/>
            <person name="Zampounis A."/>
            <person name="Pigne S."/>
            <person name="Luyten I."/>
            <person name="Amselem J."/>
            <person name="Wittenberg A.H.J."/>
            <person name="Zhou S."/>
            <person name="de Queiroz M.V."/>
            <person name="Robin G.P."/>
            <person name="Auger A."/>
            <person name="Hainaut M."/>
            <person name="Henrissat B."/>
            <person name="Kim K.-T."/>
            <person name="Lee Y.-H."/>
            <person name="Lespinet O."/>
            <person name="Schwartz D.C."/>
            <person name="Thon M.R."/>
            <person name="O'Connell R.J."/>
        </authorList>
    </citation>
    <scope>NUCLEOTIDE SEQUENCE [LARGE SCALE GENOMIC DNA]</scope>
    <source>
        <strain evidence="5">IMI 349063</strain>
    </source>
</reference>
<evidence type="ECO:0000313" key="4">
    <source>
        <dbReference type="EMBL" id="OBR13950.1"/>
    </source>
</evidence>
<gene>
    <name evidence="4" type="ORF">CH63R_02676</name>
</gene>
<dbReference type="Proteomes" id="UP000092177">
    <property type="component" value="Chromosome 2"/>
</dbReference>
<dbReference type="PANTHER" id="PTHR28291">
    <property type="entry name" value="CTD KINASE SUBUNIT GAMMA"/>
    <property type="match status" value="1"/>
</dbReference>
<feature type="coiled-coil region" evidence="1">
    <location>
        <begin position="280"/>
        <end position="307"/>
    </location>
</feature>